<organismHost>
    <name type="scientific">Homo sapiens</name>
    <name type="common">Human</name>
    <dbReference type="NCBI Taxonomy" id="9606"/>
</organismHost>
<name>Q0NT56_VARV</name>
<evidence type="ECO:0000259" key="1">
    <source>
        <dbReference type="PROSITE" id="PS50835"/>
    </source>
</evidence>
<proteinExistence type="predicted"/>
<dbReference type="GO" id="GO:0044003">
    <property type="term" value="P:symbiont-mediated perturbation of host process"/>
    <property type="evidence" value="ECO:0007669"/>
    <property type="project" value="InterPro"/>
</dbReference>
<accession>Q0NT56</accession>
<dbReference type="InterPro" id="IPR004078">
    <property type="entry name" value="IL-1-bd"/>
</dbReference>
<evidence type="ECO:0000313" key="2">
    <source>
        <dbReference type="EMBL" id="ABG43355.1"/>
    </source>
</evidence>
<reference evidence="4 5" key="1">
    <citation type="journal article" date="2006" name="Science">
        <title>Genome sequence diversity and clues to the evolution of variola (smallpox) virus.</title>
        <authorList>
            <person name="Esposito J.J."/>
            <person name="Sammons S.A."/>
            <person name="Frace A.M."/>
            <person name="Osborne J.D."/>
            <person name="Olsen-Rasmussen M."/>
            <person name="Zhang M."/>
            <person name="Govil D."/>
            <person name="Damon I.K."/>
            <person name="Kline R."/>
            <person name="Laker M."/>
            <person name="Li Y."/>
            <person name="Smith G.L."/>
            <person name="Meyer H."/>
            <person name="LeDuc J.W."/>
            <person name="Wohlhueter R.M."/>
        </authorList>
    </citation>
    <scope>NUCLEOTIDE SEQUENCE [LARGE SCALE GENOMIC DNA]</scope>
    <source>
        <strain evidence="2">Afghanistan 1970 Variolator 4</strain>
        <strain evidence="3">Iran 1972 2602 Tabriz</strain>
    </source>
</reference>
<dbReference type="InterPro" id="IPR007110">
    <property type="entry name" value="Ig-like_dom"/>
</dbReference>
<evidence type="ECO:0000313" key="3">
    <source>
        <dbReference type="EMBL" id="ABG44774.1"/>
    </source>
</evidence>
<dbReference type="Pfam" id="PF00047">
    <property type="entry name" value="ig"/>
    <property type="match status" value="1"/>
</dbReference>
<organism evidence="3 4">
    <name type="scientific">Variola virus</name>
    <dbReference type="NCBI Taxonomy" id="10255"/>
    <lineage>
        <taxon>Viruses</taxon>
        <taxon>Varidnaviria</taxon>
        <taxon>Bamfordvirae</taxon>
        <taxon>Nucleocytoviricota</taxon>
        <taxon>Pokkesviricetes</taxon>
        <taxon>Chitovirales</taxon>
        <taxon>Poxviridae</taxon>
        <taxon>Chordopoxvirinae</taxon>
        <taxon>Orthopoxvirus</taxon>
        <taxon>Orthopoxvirus variola</taxon>
    </lineage>
</organism>
<feature type="domain" description="Ig-like" evidence="1">
    <location>
        <begin position="31"/>
        <end position="102"/>
    </location>
</feature>
<dbReference type="PROSITE" id="PS50835">
    <property type="entry name" value="IG_LIKE"/>
    <property type="match status" value="1"/>
</dbReference>
<dbReference type="GO" id="GO:0019966">
    <property type="term" value="F:interleukin-1 binding"/>
    <property type="evidence" value="ECO:0007669"/>
    <property type="project" value="InterPro"/>
</dbReference>
<evidence type="ECO:0000313" key="5">
    <source>
        <dbReference type="Proteomes" id="UP000142290"/>
    </source>
</evidence>
<dbReference type="InterPro" id="IPR013151">
    <property type="entry name" value="Immunoglobulin_dom"/>
</dbReference>
<dbReference type="InterPro" id="IPR013783">
    <property type="entry name" value="Ig-like_fold"/>
</dbReference>
<sequence length="102" mass="11618">MCFNIYIYIYGSKAYNVTRIVKLEVWDKIIPSTMQLPKGLVTSLGSNLTIACKVSLRPPTTDADVFWISNGMYYEEDNEDGDGRISIANKIYTTDKRRVITL</sequence>
<dbReference type="PRINTS" id="PR01540">
    <property type="entry name" value="INTRLEUKN1BP"/>
</dbReference>
<dbReference type="InterPro" id="IPR036179">
    <property type="entry name" value="Ig-like_dom_sf"/>
</dbReference>
<evidence type="ECO:0000313" key="4">
    <source>
        <dbReference type="Proteomes" id="UP000105724"/>
    </source>
</evidence>
<gene>
    <name evidence="2" type="ORF">VARV_AFG70_vlt4_192</name>
    <name evidence="3" type="ORF">VARV_IRN72_tbrz_192</name>
</gene>
<dbReference type="EMBL" id="DQ437587">
    <property type="protein sequence ID" value="ABG44774.1"/>
    <property type="molecule type" value="Genomic_DNA"/>
</dbReference>
<dbReference type="EMBL" id="DQ437580">
    <property type="protein sequence ID" value="ABG43355.1"/>
    <property type="molecule type" value="Genomic_DNA"/>
</dbReference>
<dbReference type="Gene3D" id="2.60.40.10">
    <property type="entry name" value="Immunoglobulins"/>
    <property type="match status" value="1"/>
</dbReference>
<dbReference type="Proteomes" id="UP000142290">
    <property type="component" value="Segment"/>
</dbReference>
<dbReference type="SUPFAM" id="SSF48726">
    <property type="entry name" value="Immunoglobulin"/>
    <property type="match status" value="1"/>
</dbReference>
<dbReference type="Proteomes" id="UP000105724">
    <property type="component" value="Segment"/>
</dbReference>
<protein>
    <submittedName>
        <fullName evidence="3">IL-1-beta-inhibitor</fullName>
    </submittedName>
</protein>